<reference evidence="1 2" key="1">
    <citation type="submission" date="2013-02" db="EMBL/GenBank/DDBJ databases">
        <title>The complete genome sequence of Corynebacterium vitaeruminis DSM 20294.</title>
        <authorList>
            <person name="Ruckert C."/>
            <person name="Albersmeier A."/>
            <person name="Kalinowski J."/>
        </authorList>
    </citation>
    <scope>NUCLEOTIDE SEQUENCE [LARGE SCALE GENOMIC DNA]</scope>
    <source>
        <strain evidence="2">ATCC 10234</strain>
    </source>
</reference>
<dbReference type="EMBL" id="CP004353">
    <property type="protein sequence ID" value="AHI21783.1"/>
    <property type="molecule type" value="Genomic_DNA"/>
</dbReference>
<dbReference type="HOGENOM" id="CLU_142124_1_0_11"/>
<dbReference type="STRING" id="1224164.B843_01955"/>
<dbReference type="AlphaFoldDB" id="W5Y5K6"/>
<dbReference type="KEGG" id="cvt:B843_01955"/>
<evidence type="ECO:0000313" key="1">
    <source>
        <dbReference type="EMBL" id="AHI21783.1"/>
    </source>
</evidence>
<organism evidence="1 2">
    <name type="scientific">Corynebacterium vitaeruminis DSM 20294</name>
    <dbReference type="NCBI Taxonomy" id="1224164"/>
    <lineage>
        <taxon>Bacteria</taxon>
        <taxon>Bacillati</taxon>
        <taxon>Actinomycetota</taxon>
        <taxon>Actinomycetes</taxon>
        <taxon>Mycobacteriales</taxon>
        <taxon>Corynebacteriaceae</taxon>
        <taxon>Corynebacterium</taxon>
    </lineage>
</organism>
<name>W5Y5K6_9CORY</name>
<keyword evidence="2" id="KW-1185">Reference proteome</keyword>
<accession>W5Y5K6</accession>
<dbReference type="eggNOG" id="ENOG5031QJ7">
    <property type="taxonomic scope" value="Bacteria"/>
</dbReference>
<gene>
    <name evidence="1" type="ORF">B843_01955</name>
</gene>
<sequence length="68" mass="7995">MGRLILLLLLIAAAWLVWKAFGPSTWKREEPPAIKGADDDEEFLWELKKRNFKERRAQGNEDTERNPE</sequence>
<dbReference type="RefSeq" id="WP_025251847.1">
    <property type="nucleotide sequence ID" value="NZ_CP004353.1"/>
</dbReference>
<dbReference type="PATRIC" id="fig|1224164.3.peg.381"/>
<evidence type="ECO:0000313" key="2">
    <source>
        <dbReference type="Proteomes" id="UP000019222"/>
    </source>
</evidence>
<proteinExistence type="predicted"/>
<protein>
    <submittedName>
        <fullName evidence="1">Uncharacterized protein</fullName>
    </submittedName>
</protein>
<dbReference type="Proteomes" id="UP000019222">
    <property type="component" value="Chromosome"/>
</dbReference>